<dbReference type="Gene3D" id="3.30.70.1730">
    <property type="match status" value="1"/>
</dbReference>
<comment type="similarity">
    <text evidence="1 5">Belongs to the universal ribosomal protein uL10 family.</text>
</comment>
<dbReference type="CDD" id="cd05797">
    <property type="entry name" value="Ribosomal_L10"/>
    <property type="match status" value="1"/>
</dbReference>
<dbReference type="EMBL" id="PFQF01000017">
    <property type="protein sequence ID" value="PJA20717.1"/>
    <property type="molecule type" value="Genomic_DNA"/>
</dbReference>
<keyword evidence="5" id="KW-0699">rRNA-binding</keyword>
<keyword evidence="2 5" id="KW-0689">Ribosomal protein</keyword>
<comment type="caution">
    <text evidence="6">The sequence shown here is derived from an EMBL/GenBank/DDBJ whole genome shotgun (WGS) entry which is preliminary data.</text>
</comment>
<reference evidence="7" key="1">
    <citation type="submission" date="2017-09" db="EMBL/GenBank/DDBJ databases">
        <title>Depth-based differentiation of microbial function through sediment-hosted aquifers and enrichment of novel symbionts in the deep terrestrial subsurface.</title>
        <authorList>
            <person name="Probst A.J."/>
            <person name="Ladd B."/>
            <person name="Jarett J.K."/>
            <person name="Geller-Mcgrath D.E."/>
            <person name="Sieber C.M.K."/>
            <person name="Emerson J.B."/>
            <person name="Anantharaman K."/>
            <person name="Thomas B.C."/>
            <person name="Malmstrom R."/>
            <person name="Stieglmeier M."/>
            <person name="Klingl A."/>
            <person name="Woyke T."/>
            <person name="Ryan C.M."/>
            <person name="Banfield J.F."/>
        </authorList>
    </citation>
    <scope>NUCLEOTIDE SEQUENCE [LARGE SCALE GENOMIC DNA]</scope>
</reference>
<dbReference type="GO" id="GO:0070180">
    <property type="term" value="F:large ribosomal subunit rRNA binding"/>
    <property type="evidence" value="ECO:0007669"/>
    <property type="project" value="UniProtKB-UniRule"/>
</dbReference>
<dbReference type="SUPFAM" id="SSF160369">
    <property type="entry name" value="Ribosomal protein L10-like"/>
    <property type="match status" value="1"/>
</dbReference>
<dbReference type="HAMAP" id="MF_00362">
    <property type="entry name" value="Ribosomal_uL10"/>
    <property type="match status" value="1"/>
</dbReference>
<dbReference type="Gene3D" id="6.10.250.290">
    <property type="match status" value="1"/>
</dbReference>
<name>A0A2M7W4V1_9BACT</name>
<dbReference type="InterPro" id="IPR047865">
    <property type="entry name" value="Ribosomal_uL10_bac_type"/>
</dbReference>
<dbReference type="NCBIfam" id="NF000955">
    <property type="entry name" value="PRK00099.1-1"/>
    <property type="match status" value="1"/>
</dbReference>
<accession>A0A2M7W4V1</accession>
<evidence type="ECO:0000313" key="6">
    <source>
        <dbReference type="EMBL" id="PJA20717.1"/>
    </source>
</evidence>
<dbReference type="InterPro" id="IPR001790">
    <property type="entry name" value="Ribosomal_uL10"/>
</dbReference>
<dbReference type="GO" id="GO:0006412">
    <property type="term" value="P:translation"/>
    <property type="evidence" value="ECO:0007669"/>
    <property type="project" value="UniProtKB-UniRule"/>
</dbReference>
<keyword evidence="3 5" id="KW-0687">Ribonucleoprotein</keyword>
<sequence length="168" mass="19080">MLNRIDKEQLVNVLEQEILEAKAVVFSNFDQLSVIDLMNLRKKLHILGISLRVIKSKLVQKALEKLSFKLEAEFIKKPMIVALSNSDDVSLVKELVNFSKDNDNLTPVSALFENKIINQDEIKIIASLPSKDQLLTKLVVSIKTPVSNLIWSLKYNQVALINVLKQKK</sequence>
<organism evidence="6 7">
    <name type="scientific">Candidatus Berkelbacteria bacterium CG_4_10_14_0_2_um_filter_35_9_33_12</name>
    <dbReference type="NCBI Taxonomy" id="1974499"/>
    <lineage>
        <taxon>Bacteria</taxon>
        <taxon>Candidatus Berkelbacteria</taxon>
    </lineage>
</organism>
<dbReference type="GO" id="GO:1990904">
    <property type="term" value="C:ribonucleoprotein complex"/>
    <property type="evidence" value="ECO:0007669"/>
    <property type="project" value="UniProtKB-KW"/>
</dbReference>
<dbReference type="InterPro" id="IPR022973">
    <property type="entry name" value="Ribosomal_uL10_bac"/>
</dbReference>
<evidence type="ECO:0000256" key="5">
    <source>
        <dbReference type="HAMAP-Rule" id="MF_00362"/>
    </source>
</evidence>
<evidence type="ECO:0000256" key="4">
    <source>
        <dbReference type="ARBA" id="ARBA00035202"/>
    </source>
</evidence>
<gene>
    <name evidence="5 6" type="primary">rplJ</name>
    <name evidence="6" type="ORF">COX60_00910</name>
</gene>
<comment type="function">
    <text evidence="5">Forms part of the ribosomal stalk, playing a central role in the interaction of the ribosome with GTP-bound translation factors.</text>
</comment>
<dbReference type="InterPro" id="IPR043141">
    <property type="entry name" value="Ribosomal_uL10-like_sf"/>
</dbReference>
<dbReference type="AlphaFoldDB" id="A0A2M7W4V1"/>
<evidence type="ECO:0000313" key="7">
    <source>
        <dbReference type="Proteomes" id="UP000230137"/>
    </source>
</evidence>
<protein>
    <recommendedName>
        <fullName evidence="4 5">Large ribosomal subunit protein uL10</fullName>
    </recommendedName>
</protein>
<keyword evidence="5" id="KW-0694">RNA-binding</keyword>
<evidence type="ECO:0000256" key="1">
    <source>
        <dbReference type="ARBA" id="ARBA00008889"/>
    </source>
</evidence>
<evidence type="ECO:0000256" key="3">
    <source>
        <dbReference type="ARBA" id="ARBA00023274"/>
    </source>
</evidence>
<evidence type="ECO:0000256" key="2">
    <source>
        <dbReference type="ARBA" id="ARBA00022980"/>
    </source>
</evidence>
<dbReference type="PANTHER" id="PTHR11560">
    <property type="entry name" value="39S RIBOSOMAL PROTEIN L10, MITOCHONDRIAL"/>
    <property type="match status" value="1"/>
</dbReference>
<proteinExistence type="inferred from homology"/>
<dbReference type="Proteomes" id="UP000230137">
    <property type="component" value="Unassembled WGS sequence"/>
</dbReference>
<dbReference type="Pfam" id="PF00466">
    <property type="entry name" value="Ribosomal_L10"/>
    <property type="match status" value="1"/>
</dbReference>
<comment type="subunit">
    <text evidence="5">Part of the ribosomal stalk of the 50S ribosomal subunit. The N-terminus interacts with L11 and the large rRNA to form the base of the stalk. The C-terminus forms an elongated spine to which L12 dimers bind in a sequential fashion forming a multimeric L10(L12)X complex.</text>
</comment>
<dbReference type="GO" id="GO:0005840">
    <property type="term" value="C:ribosome"/>
    <property type="evidence" value="ECO:0007669"/>
    <property type="project" value="UniProtKB-KW"/>
</dbReference>